<evidence type="ECO:0000313" key="4">
    <source>
        <dbReference type="Proteomes" id="UP000326831"/>
    </source>
</evidence>
<reference evidence="3 4" key="2">
    <citation type="submission" date="2017-09" db="EMBL/GenBank/DDBJ databases">
        <authorList>
            <person name="Lee N."/>
            <person name="Cho B.-K."/>
        </authorList>
    </citation>
    <scope>NUCLEOTIDE SEQUENCE [LARGE SCALE GENOMIC DNA]</scope>
    <source>
        <strain evidence="3 4">ATCC 27467</strain>
    </source>
</reference>
<reference evidence="2" key="3">
    <citation type="submission" date="2020-09" db="EMBL/GenBank/DDBJ databases">
        <authorList>
            <person name="Sun Q."/>
            <person name="Ohkuma M."/>
        </authorList>
    </citation>
    <scope>NUCLEOTIDE SEQUENCE</scope>
    <source>
        <strain evidence="2">JCM 4834</strain>
    </source>
</reference>
<dbReference type="Proteomes" id="UP000326831">
    <property type="component" value="Chromosome"/>
</dbReference>
<dbReference type="KEGG" id="ssub:CP968_01415"/>
<evidence type="ECO:0000313" key="2">
    <source>
        <dbReference type="EMBL" id="GHA01430.1"/>
    </source>
</evidence>
<protein>
    <submittedName>
        <fullName evidence="3">Uncharacterized protein</fullName>
    </submittedName>
</protein>
<accession>A0A5P2UDU7</accession>
<dbReference type="AlphaFoldDB" id="A0A5P2UDU7"/>
<feature type="compositionally biased region" description="Basic and acidic residues" evidence="1">
    <location>
        <begin position="122"/>
        <end position="138"/>
    </location>
</feature>
<dbReference type="EMBL" id="BMVX01000086">
    <property type="protein sequence ID" value="GHA01430.1"/>
    <property type="molecule type" value="Genomic_DNA"/>
</dbReference>
<evidence type="ECO:0000313" key="3">
    <source>
        <dbReference type="EMBL" id="QEU77138.1"/>
    </source>
</evidence>
<proteinExistence type="predicted"/>
<dbReference type="EMBL" id="CP023701">
    <property type="protein sequence ID" value="QEU77138.1"/>
    <property type="molecule type" value="Genomic_DNA"/>
</dbReference>
<feature type="region of interest" description="Disordered" evidence="1">
    <location>
        <begin position="117"/>
        <end position="138"/>
    </location>
</feature>
<sequence>MCTCRALYLRLPTDRTPYWLEAAWLAFGASLHAEQLFDGRALVLEVDAFAYPGADFRAEVAALALDGWVHRRFALTPCGASVTYDRHSRRFAFTWPSPIPPSPTSSRHQARLELPRLLADAGPRRPDLPDQLRSRSVQ</sequence>
<dbReference type="Proteomes" id="UP000634660">
    <property type="component" value="Unassembled WGS sequence"/>
</dbReference>
<name>A0A5P2UDU7_9ACTN</name>
<evidence type="ECO:0000256" key="1">
    <source>
        <dbReference type="SAM" id="MobiDB-lite"/>
    </source>
</evidence>
<gene>
    <name evidence="3" type="ORF">CP968_01415</name>
    <name evidence="2" type="ORF">GCM10010371_70040</name>
</gene>
<reference evidence="2" key="1">
    <citation type="journal article" date="2014" name="Int. J. Syst. Evol. Microbiol.">
        <title>Complete genome sequence of Corynebacterium casei LMG S-19264T (=DSM 44701T), isolated from a smear-ripened cheese.</title>
        <authorList>
            <consortium name="US DOE Joint Genome Institute (JGI-PGF)"/>
            <person name="Walter F."/>
            <person name="Albersmeier A."/>
            <person name="Kalinowski J."/>
            <person name="Ruckert C."/>
        </authorList>
    </citation>
    <scope>NUCLEOTIDE SEQUENCE</scope>
    <source>
        <strain evidence="2">JCM 4834</strain>
    </source>
</reference>
<organism evidence="3 4">
    <name type="scientific">Streptomyces subrutilus</name>
    <dbReference type="NCBI Taxonomy" id="36818"/>
    <lineage>
        <taxon>Bacteria</taxon>
        <taxon>Bacillati</taxon>
        <taxon>Actinomycetota</taxon>
        <taxon>Actinomycetes</taxon>
        <taxon>Kitasatosporales</taxon>
        <taxon>Streptomycetaceae</taxon>
        <taxon>Streptomyces</taxon>
    </lineage>
</organism>
<keyword evidence="4" id="KW-1185">Reference proteome</keyword>